<protein>
    <submittedName>
        <fullName evidence="1">Uncharacterized protein</fullName>
    </submittedName>
</protein>
<reference evidence="1 2" key="1">
    <citation type="submission" date="2021-06" db="EMBL/GenBank/DDBJ databases">
        <title>Halomicroarcula sp. a new haloarchaeum isolated from saline soil.</title>
        <authorList>
            <person name="Duran-Viseras A."/>
            <person name="Sanchez-Porro C."/>
            <person name="Ventosa A."/>
        </authorList>
    </citation>
    <scope>NUCLEOTIDE SEQUENCE [LARGE SCALE GENOMIC DNA]</scope>
    <source>
        <strain evidence="1 2">F13</strain>
    </source>
</reference>
<name>A0AAW4PTE3_9EURY</name>
<gene>
    <name evidence="1" type="ORF">EGH21_13000</name>
</gene>
<dbReference type="RefSeq" id="WP_220618909.1">
    <property type="nucleotide sequence ID" value="NZ_RKLR01000004.1"/>
</dbReference>
<sequence>MVVGRVCGVGSASVDDVGVERRHRIARDGDGQPTESVRFDDEYRRPSVRVLVRADGVCSART</sequence>
<accession>A0AAW4PTE3</accession>
<organism evidence="1 2">
    <name type="scientific">Haloarcula rubra</name>
    <dbReference type="NCBI Taxonomy" id="2487747"/>
    <lineage>
        <taxon>Archaea</taxon>
        <taxon>Methanobacteriati</taxon>
        <taxon>Methanobacteriota</taxon>
        <taxon>Stenosarchaea group</taxon>
        <taxon>Halobacteria</taxon>
        <taxon>Halobacteriales</taxon>
        <taxon>Haloarculaceae</taxon>
        <taxon>Haloarcula</taxon>
    </lineage>
</organism>
<proteinExistence type="predicted"/>
<evidence type="ECO:0000313" key="1">
    <source>
        <dbReference type="EMBL" id="MBX0323949.1"/>
    </source>
</evidence>
<dbReference type="Proteomes" id="UP001430377">
    <property type="component" value="Unassembled WGS sequence"/>
</dbReference>
<comment type="caution">
    <text evidence="1">The sequence shown here is derived from an EMBL/GenBank/DDBJ whole genome shotgun (WGS) entry which is preliminary data.</text>
</comment>
<dbReference type="EMBL" id="RKLR01000004">
    <property type="protein sequence ID" value="MBX0323949.1"/>
    <property type="molecule type" value="Genomic_DNA"/>
</dbReference>
<dbReference type="AlphaFoldDB" id="A0AAW4PTE3"/>
<keyword evidence="2" id="KW-1185">Reference proteome</keyword>
<evidence type="ECO:0000313" key="2">
    <source>
        <dbReference type="Proteomes" id="UP001430377"/>
    </source>
</evidence>